<comment type="function">
    <text evidence="15">Involved in base excision repair of DNA damaged by oxidation or by mutagenic agents. Acts as DNA glycosylase that recognizes and removes damaged bases. Has a preference for oxidized purines, such as 7,8-dihydro-8-oxoguanine (8-oxoG). Has AP (apurinic/apyrimidinic) lyase activity and introduces nicks in the DNA strand. Cleaves the DNA backbone by beta-delta elimination to generate a single-strand break at the site of the removed base with both 3'- and 5'-phosphates.</text>
</comment>
<keyword evidence="5 15" id="KW-0227">DNA damage</keyword>
<evidence type="ECO:0000256" key="13">
    <source>
        <dbReference type="ARBA" id="ARBA00023295"/>
    </source>
</evidence>
<evidence type="ECO:0000313" key="18">
    <source>
        <dbReference type="EMBL" id="GAA0279606.1"/>
    </source>
</evidence>
<feature type="domain" description="Formamidopyrimidine-DNA glycosylase catalytic" evidence="17">
    <location>
        <begin position="2"/>
        <end position="118"/>
    </location>
</feature>
<dbReference type="InterPro" id="IPR012319">
    <property type="entry name" value="FPG_cat"/>
</dbReference>
<feature type="active site" description="Schiff-base intermediate with DNA" evidence="15">
    <location>
        <position position="2"/>
    </location>
</feature>
<dbReference type="PANTHER" id="PTHR22993:SF9">
    <property type="entry name" value="FORMAMIDOPYRIMIDINE-DNA GLYCOSYLASE"/>
    <property type="match status" value="1"/>
</dbReference>
<dbReference type="GO" id="GO:0016829">
    <property type="term" value="F:lyase activity"/>
    <property type="evidence" value="ECO:0007669"/>
    <property type="project" value="UniProtKB-KW"/>
</dbReference>
<comment type="catalytic activity">
    <reaction evidence="1 15">
        <text>Hydrolysis of DNA containing ring-opened 7-methylguanine residues, releasing 2,6-diamino-4-hydroxy-5-(N-methyl)formamidopyrimidine.</text>
        <dbReference type="EC" id="3.2.2.23"/>
    </reaction>
</comment>
<feature type="active site" description="Proton donor; for delta-elimination activity" evidence="15">
    <location>
        <position position="273"/>
    </location>
</feature>
<dbReference type="Gene3D" id="1.10.8.50">
    <property type="match status" value="1"/>
</dbReference>
<dbReference type="SMART" id="SM00898">
    <property type="entry name" value="Fapy_DNA_glyco"/>
    <property type="match status" value="1"/>
</dbReference>
<keyword evidence="6 15" id="KW-0863">Zinc-finger</keyword>
<dbReference type="Proteomes" id="UP001500967">
    <property type="component" value="Unassembled WGS sequence"/>
</dbReference>
<dbReference type="NCBIfam" id="TIGR00577">
    <property type="entry name" value="fpg"/>
    <property type="match status" value="1"/>
</dbReference>
<comment type="subunit">
    <text evidence="3 15">Monomer.</text>
</comment>
<evidence type="ECO:0000256" key="10">
    <source>
        <dbReference type="ARBA" id="ARBA00023204"/>
    </source>
</evidence>
<evidence type="ECO:0000259" key="16">
    <source>
        <dbReference type="PROSITE" id="PS51066"/>
    </source>
</evidence>
<dbReference type="InterPro" id="IPR015886">
    <property type="entry name" value="H2TH_FPG"/>
</dbReference>
<keyword evidence="12 15" id="KW-0511">Multifunctional enzyme</keyword>
<dbReference type="Pfam" id="PF06827">
    <property type="entry name" value="zf-FPG_IleRS"/>
    <property type="match status" value="1"/>
</dbReference>
<dbReference type="EC" id="4.2.99.18" evidence="15"/>
<dbReference type="SUPFAM" id="SSF57716">
    <property type="entry name" value="Glucocorticoid receptor-like (DNA-binding domain)"/>
    <property type="match status" value="1"/>
</dbReference>
<keyword evidence="9 15" id="KW-0238">DNA-binding</keyword>
<keyword evidence="19" id="KW-1185">Reference proteome</keyword>
<dbReference type="SUPFAM" id="SSF81624">
    <property type="entry name" value="N-terminal domain of MutM-like DNA repair proteins"/>
    <property type="match status" value="1"/>
</dbReference>
<feature type="domain" description="FPG-type" evidence="16">
    <location>
        <begin position="249"/>
        <end position="283"/>
    </location>
</feature>
<sequence length="290" mass="32403">MPELPEVEVVRSGLDRWVLGRPIESVEVYNPRAIRRHTAGPLHFAEVLTGRTLLAAHRRGKYLWLPTDGGDALVGHLGMSGQMLVQPSDAPDETHLRVRLTFTDHERELRFVDQRTFGGLSVEPLPAPGSDRENVPPSIAHIARDPLDPLFDPTTFAAALRRKRTGVKRALLDQTLISGVGNIYADEALWRARLHYARPTETLTGPQIQRLLTAVQDVMREALDQGGTSFDALYVNVNGESGYFDRSLAAYGQEDKACPRCGTPIRRDAFMNRSSYSCPTCQPKPRRARW</sequence>
<evidence type="ECO:0000256" key="14">
    <source>
        <dbReference type="ARBA" id="ARBA00044632"/>
    </source>
</evidence>
<keyword evidence="10 15" id="KW-0234">DNA repair</keyword>
<evidence type="ECO:0000256" key="9">
    <source>
        <dbReference type="ARBA" id="ARBA00023125"/>
    </source>
</evidence>
<dbReference type="EMBL" id="BAAAGX010000042">
    <property type="protein sequence ID" value="GAA0279606.1"/>
    <property type="molecule type" value="Genomic_DNA"/>
</dbReference>
<protein>
    <recommendedName>
        <fullName evidence="15">Formamidopyrimidine-DNA glycosylase</fullName>
        <shortName evidence="15">Fapy-DNA glycosylase</shortName>
        <ecNumber evidence="15">3.2.2.23</ecNumber>
    </recommendedName>
    <alternativeName>
        <fullName evidence="15">DNA-(apurinic or apyrimidinic site) lyase MutM</fullName>
        <shortName evidence="15">AP lyase MutM</shortName>
        <ecNumber evidence="15">4.2.99.18</ecNumber>
    </alternativeName>
</protein>
<keyword evidence="4 15" id="KW-0479">Metal-binding</keyword>
<keyword evidence="8 15" id="KW-0862">Zinc</keyword>
<proteinExistence type="inferred from homology"/>
<evidence type="ECO:0000256" key="2">
    <source>
        <dbReference type="ARBA" id="ARBA00009409"/>
    </source>
</evidence>
<feature type="binding site" evidence="15">
    <location>
        <position position="115"/>
    </location>
    <ligand>
        <name>DNA</name>
        <dbReference type="ChEBI" id="CHEBI:16991"/>
    </ligand>
</feature>
<evidence type="ECO:0000256" key="4">
    <source>
        <dbReference type="ARBA" id="ARBA00022723"/>
    </source>
</evidence>
<keyword evidence="11 15" id="KW-0456">Lyase</keyword>
<name>A0ABP3EXY4_9ACTN</name>
<evidence type="ECO:0000256" key="3">
    <source>
        <dbReference type="ARBA" id="ARBA00011245"/>
    </source>
</evidence>
<dbReference type="InterPro" id="IPR020629">
    <property type="entry name" value="FPG_Glyclase"/>
</dbReference>
<dbReference type="InterPro" id="IPR010979">
    <property type="entry name" value="Ribosomal_uS13-like_H2TH"/>
</dbReference>
<comment type="similarity">
    <text evidence="2 15">Belongs to the FPG family.</text>
</comment>
<dbReference type="SUPFAM" id="SSF46946">
    <property type="entry name" value="S13-like H2TH domain"/>
    <property type="match status" value="1"/>
</dbReference>
<dbReference type="InterPro" id="IPR000214">
    <property type="entry name" value="Znf_DNA_glyclase/AP_lyase"/>
</dbReference>
<keyword evidence="7 15" id="KW-0378">Hydrolase</keyword>
<dbReference type="Pfam" id="PF06831">
    <property type="entry name" value="H2TH"/>
    <property type="match status" value="1"/>
</dbReference>
<evidence type="ECO:0000256" key="11">
    <source>
        <dbReference type="ARBA" id="ARBA00023239"/>
    </source>
</evidence>
<comment type="catalytic activity">
    <reaction evidence="14 15">
        <text>2'-deoxyribonucleotide-(2'-deoxyribose 5'-phosphate)-2'-deoxyribonucleotide-DNA = a 3'-end 2'-deoxyribonucleotide-(2,3-dehydro-2,3-deoxyribose 5'-phosphate)-DNA + a 5'-end 5'-phospho-2'-deoxyribonucleoside-DNA + H(+)</text>
        <dbReference type="Rhea" id="RHEA:66592"/>
        <dbReference type="Rhea" id="RHEA-COMP:13180"/>
        <dbReference type="Rhea" id="RHEA-COMP:16897"/>
        <dbReference type="Rhea" id="RHEA-COMP:17067"/>
        <dbReference type="ChEBI" id="CHEBI:15378"/>
        <dbReference type="ChEBI" id="CHEBI:136412"/>
        <dbReference type="ChEBI" id="CHEBI:157695"/>
        <dbReference type="ChEBI" id="CHEBI:167181"/>
        <dbReference type="EC" id="4.2.99.18"/>
    </reaction>
</comment>
<feature type="active site" description="Proton donor" evidence="15">
    <location>
        <position position="3"/>
    </location>
</feature>
<dbReference type="NCBIfam" id="NF002211">
    <property type="entry name" value="PRK01103.1"/>
    <property type="match status" value="1"/>
</dbReference>
<reference evidence="19" key="1">
    <citation type="journal article" date="2019" name="Int. J. Syst. Evol. Microbiol.">
        <title>The Global Catalogue of Microorganisms (GCM) 10K type strain sequencing project: providing services to taxonomists for standard genome sequencing and annotation.</title>
        <authorList>
            <consortium name="The Broad Institute Genomics Platform"/>
            <consortium name="The Broad Institute Genome Sequencing Center for Infectious Disease"/>
            <person name="Wu L."/>
            <person name="Ma J."/>
        </authorList>
    </citation>
    <scope>NUCLEOTIDE SEQUENCE [LARGE SCALE GENOMIC DNA]</scope>
    <source>
        <strain evidence="19">JCM 10425</strain>
    </source>
</reference>
<accession>A0ABP3EXY4</accession>
<evidence type="ECO:0000256" key="1">
    <source>
        <dbReference type="ARBA" id="ARBA00001668"/>
    </source>
</evidence>
<comment type="caution">
    <text evidence="18">The sequence shown here is derived from an EMBL/GenBank/DDBJ whole genome shotgun (WGS) entry which is preliminary data.</text>
</comment>
<evidence type="ECO:0000256" key="6">
    <source>
        <dbReference type="ARBA" id="ARBA00022771"/>
    </source>
</evidence>
<evidence type="ECO:0000256" key="15">
    <source>
        <dbReference type="HAMAP-Rule" id="MF_00103"/>
    </source>
</evidence>
<dbReference type="PROSITE" id="PS51066">
    <property type="entry name" value="ZF_FPG_2"/>
    <property type="match status" value="1"/>
</dbReference>
<evidence type="ECO:0000313" key="19">
    <source>
        <dbReference type="Proteomes" id="UP001500967"/>
    </source>
</evidence>
<dbReference type="PANTHER" id="PTHR22993">
    <property type="entry name" value="FORMAMIDOPYRIMIDINE-DNA GLYCOSYLASE"/>
    <property type="match status" value="1"/>
</dbReference>
<feature type="binding site" evidence="15">
    <location>
        <position position="163"/>
    </location>
    <ligand>
        <name>DNA</name>
        <dbReference type="ChEBI" id="CHEBI:16991"/>
    </ligand>
</feature>
<evidence type="ECO:0000256" key="12">
    <source>
        <dbReference type="ARBA" id="ARBA00023268"/>
    </source>
</evidence>
<dbReference type="Pfam" id="PF01149">
    <property type="entry name" value="Fapy_DNA_glyco"/>
    <property type="match status" value="1"/>
</dbReference>
<dbReference type="EC" id="3.2.2.23" evidence="15"/>
<evidence type="ECO:0000256" key="5">
    <source>
        <dbReference type="ARBA" id="ARBA00022763"/>
    </source>
</evidence>
<dbReference type="RefSeq" id="WP_344654120.1">
    <property type="nucleotide sequence ID" value="NZ_BAAAGX010000042.1"/>
</dbReference>
<comment type="cofactor">
    <cofactor evidence="15">
        <name>Zn(2+)</name>
        <dbReference type="ChEBI" id="CHEBI:29105"/>
    </cofactor>
    <text evidence="15">Binds 1 zinc ion per subunit.</text>
</comment>
<feature type="active site" description="Proton donor; for beta-elimination activity" evidence="15">
    <location>
        <position position="61"/>
    </location>
</feature>
<dbReference type="InterPro" id="IPR010663">
    <property type="entry name" value="Znf_FPG/IleRS"/>
</dbReference>
<keyword evidence="13 15" id="KW-0326">Glycosidase</keyword>
<dbReference type="CDD" id="cd08966">
    <property type="entry name" value="EcFpg-like_N"/>
    <property type="match status" value="1"/>
</dbReference>
<feature type="binding site" evidence="15">
    <location>
        <position position="95"/>
    </location>
    <ligand>
        <name>DNA</name>
        <dbReference type="ChEBI" id="CHEBI:16991"/>
    </ligand>
</feature>
<evidence type="ECO:0000256" key="7">
    <source>
        <dbReference type="ARBA" id="ARBA00022801"/>
    </source>
</evidence>
<dbReference type="HAMAP" id="MF_00103">
    <property type="entry name" value="Fapy_DNA_glycosyl"/>
    <property type="match status" value="1"/>
</dbReference>
<dbReference type="InterPro" id="IPR035937">
    <property type="entry name" value="FPG_N"/>
</dbReference>
<dbReference type="PROSITE" id="PS51068">
    <property type="entry name" value="FPG_CAT"/>
    <property type="match status" value="1"/>
</dbReference>
<gene>
    <name evidence="15 18" type="primary">mutM</name>
    <name evidence="15" type="synonym">fpg</name>
    <name evidence="18" type="ORF">GCM10009539_79420</name>
</gene>
<dbReference type="Gene3D" id="3.20.190.10">
    <property type="entry name" value="MutM-like, N-terminal"/>
    <property type="match status" value="1"/>
</dbReference>
<organism evidence="18 19">
    <name type="scientific">Cryptosporangium japonicum</name>
    <dbReference type="NCBI Taxonomy" id="80872"/>
    <lineage>
        <taxon>Bacteria</taxon>
        <taxon>Bacillati</taxon>
        <taxon>Actinomycetota</taxon>
        <taxon>Actinomycetes</taxon>
        <taxon>Cryptosporangiales</taxon>
        <taxon>Cryptosporangiaceae</taxon>
        <taxon>Cryptosporangium</taxon>
    </lineage>
</organism>
<evidence type="ECO:0000259" key="17">
    <source>
        <dbReference type="PROSITE" id="PS51068"/>
    </source>
</evidence>
<evidence type="ECO:0000256" key="8">
    <source>
        <dbReference type="ARBA" id="ARBA00022833"/>
    </source>
</evidence>
<dbReference type="SMART" id="SM01232">
    <property type="entry name" value="H2TH"/>
    <property type="match status" value="1"/>
</dbReference>